<dbReference type="SUPFAM" id="SSF55073">
    <property type="entry name" value="Nucleotide cyclase"/>
    <property type="match status" value="1"/>
</dbReference>
<gene>
    <name evidence="8" type="ORF">MNEG_3403</name>
</gene>
<dbReference type="Pfam" id="PF00560">
    <property type="entry name" value="LRR_1"/>
    <property type="match status" value="1"/>
</dbReference>
<dbReference type="RefSeq" id="XP_013903572.1">
    <property type="nucleotide sequence ID" value="XM_014048118.1"/>
</dbReference>
<keyword evidence="9" id="KW-1185">Reference proteome</keyword>
<dbReference type="SMART" id="SM00369">
    <property type="entry name" value="LRR_TYP"/>
    <property type="match status" value="3"/>
</dbReference>
<dbReference type="EMBL" id="KK100646">
    <property type="protein sequence ID" value="KIZ04553.1"/>
    <property type="molecule type" value="Genomic_DNA"/>
</dbReference>
<dbReference type="SUPFAM" id="SSF52058">
    <property type="entry name" value="L domain-like"/>
    <property type="match status" value="1"/>
</dbReference>
<dbReference type="InterPro" id="IPR029787">
    <property type="entry name" value="Nucleotide_cyclase"/>
</dbReference>
<keyword evidence="5" id="KW-0812">Transmembrane</keyword>
<dbReference type="GO" id="GO:0009073">
    <property type="term" value="P:aromatic amino acid family biosynthetic process"/>
    <property type="evidence" value="ECO:0007669"/>
    <property type="project" value="InterPro"/>
</dbReference>
<dbReference type="PANTHER" id="PTHR48010:SF44">
    <property type="entry name" value="F16P17.10 PROTEIN"/>
    <property type="match status" value="1"/>
</dbReference>
<evidence type="ECO:0000256" key="2">
    <source>
        <dbReference type="ARBA" id="ARBA00022614"/>
    </source>
</evidence>
<dbReference type="InterPro" id="IPR001611">
    <property type="entry name" value="Leu-rich_rpt"/>
</dbReference>
<evidence type="ECO:0000259" key="7">
    <source>
        <dbReference type="Pfam" id="PF26558"/>
    </source>
</evidence>
<dbReference type="Pfam" id="PF13516">
    <property type="entry name" value="LRR_6"/>
    <property type="match status" value="1"/>
</dbReference>
<feature type="compositionally biased region" description="Polar residues" evidence="4">
    <location>
        <begin position="547"/>
        <end position="557"/>
    </location>
</feature>
<evidence type="ECO:0000256" key="5">
    <source>
        <dbReference type="SAM" id="Phobius"/>
    </source>
</evidence>
<dbReference type="PANTHER" id="PTHR48010">
    <property type="entry name" value="OS05G0588300 PROTEIN"/>
    <property type="match status" value="1"/>
</dbReference>
<dbReference type="AlphaFoldDB" id="A0A0D2K1V4"/>
<evidence type="ECO:0000313" key="9">
    <source>
        <dbReference type="Proteomes" id="UP000054498"/>
    </source>
</evidence>
<evidence type="ECO:0000313" key="8">
    <source>
        <dbReference type="EMBL" id="KIZ04553.1"/>
    </source>
</evidence>
<feature type="domain" description="3-dehydroquinate synthase C-terminal" evidence="7">
    <location>
        <begin position="188"/>
        <end position="267"/>
    </location>
</feature>
<feature type="region of interest" description="Disordered" evidence="4">
    <location>
        <begin position="264"/>
        <end position="288"/>
    </location>
</feature>
<dbReference type="OrthoDB" id="3275at2759"/>
<evidence type="ECO:0000259" key="6">
    <source>
        <dbReference type="Pfam" id="PF01959"/>
    </source>
</evidence>
<dbReference type="InterPro" id="IPR032675">
    <property type="entry name" value="LRR_dom_sf"/>
</dbReference>
<dbReference type="GO" id="GO:0003856">
    <property type="term" value="F:3-dehydroquinate synthase activity"/>
    <property type="evidence" value="ECO:0007669"/>
    <property type="project" value="InterPro"/>
</dbReference>
<protein>
    <recommendedName>
        <fullName evidence="10">Adenylate cyclase</fullName>
    </recommendedName>
</protein>
<organism evidence="8 9">
    <name type="scientific">Monoraphidium neglectum</name>
    <dbReference type="NCBI Taxonomy" id="145388"/>
    <lineage>
        <taxon>Eukaryota</taxon>
        <taxon>Viridiplantae</taxon>
        <taxon>Chlorophyta</taxon>
        <taxon>core chlorophytes</taxon>
        <taxon>Chlorophyceae</taxon>
        <taxon>CS clade</taxon>
        <taxon>Sphaeropleales</taxon>
        <taxon>Selenastraceae</taxon>
        <taxon>Monoraphidium</taxon>
    </lineage>
</organism>
<feature type="region of interest" description="Disordered" evidence="4">
    <location>
        <begin position="531"/>
        <end position="574"/>
    </location>
</feature>
<evidence type="ECO:0000256" key="3">
    <source>
        <dbReference type="ARBA" id="ARBA00022737"/>
    </source>
</evidence>
<reference evidence="8 9" key="1">
    <citation type="journal article" date="2013" name="BMC Genomics">
        <title>Reconstruction of the lipid metabolism for the microalga Monoraphidium neglectum from its genome sequence reveals characteristics suitable for biofuel production.</title>
        <authorList>
            <person name="Bogen C."/>
            <person name="Al-Dilaimi A."/>
            <person name="Albersmeier A."/>
            <person name="Wichmann J."/>
            <person name="Grundmann M."/>
            <person name="Rupp O."/>
            <person name="Lauersen K.J."/>
            <person name="Blifernez-Klassen O."/>
            <person name="Kalinowski J."/>
            <person name="Goesmann A."/>
            <person name="Mussgnug J.H."/>
            <person name="Kruse O."/>
        </authorList>
    </citation>
    <scope>NUCLEOTIDE SEQUENCE [LARGE SCALE GENOMIC DNA]</scope>
    <source>
        <strain evidence="8 9">SAG 48.87</strain>
    </source>
</reference>
<name>A0A0D2K1V4_9CHLO</name>
<dbReference type="Gene3D" id="3.80.10.10">
    <property type="entry name" value="Ribonuclease Inhibitor"/>
    <property type="match status" value="2"/>
</dbReference>
<sequence>MWPQQLERWQDLARFTPLRTAAGGTITSDAGEQVGVLVRVAAKEDLAAAEKLSNSGGFVVMDCAAEAWKVIPAENLVAAFQAGSAKLIGAATSADDARVMLEALEVGTAGVLLRTEDPSEVRKISGYLQRRREQGASALALSQATITRVSPVGMADRVCVDLASMLAPGEGMLVGSFSRALFLVHSEVHAYIMVPGGKTAYLSELKSGSEVLVADAAGRTRTAVVGRCKVEARPMVLVEATLPGGAGGTVSTLLQNAETVRLVGRSGGDGVHDGERGGRGTSGGDGSHWRAVSVSQLAAGDKRALCESLGVFFNASYNASNPWNDTTGWELTQTLGCARLVTPAAAARPAYCQWPGIACCGPADAAAGRCKVVHAIANLSLAVNQVNCSVSDPRFLGVLDQLHACGMVVLNLEANEIGGALPQGRLGRLTNLVILDLANNWINGTIPDDLAKLTRLRRLGLGTNFLSGTIGDWVGGLVGLEVLELGANSGVNPPDPVTGEELAGIVGTVPQGVAQLTKLVELNLQPVCMVEGGSGRRDGERGAMSGRDNSSGSSGPTSDGCRPRGGSGRGGRQWQHYGRALSSTNALSGTIPRQLCGPTTRLRVLNMRSNRLTGSPAGVVNCTKLTQLDLSMNQFTGSAPATQGWEQLVQLALGNNNFEGTIPVDIYFAPTLAYLDISDNRLTGTINININLMTYLTELDLSHNQLSGELGPDIFYLPQLSRLNLAGNNFEGTISESIGLAYSLTELMLSNNTGLIGPMPNDAAFLRYLQRLSATKTNMSCVPAKEVVAAKRAREAALNASLAGATGAAAAGGWWPKCNPEKRLPCFLEFAEYDIPRSDSSNMRCFPVRRKPQAEAQVDCRTGSAFGLLDDAVQAEQQQWDLSPSYYQYANCRCLSGFREVWTRNGTHLACEANPKSQPLPPWAWVFVALGAVLAVLAAAILSLGSRLVLFRTRWAREMELKRKRARGSPKGGGTISVVVTDIEGYSELMKTSPSLTTKALNLHNAVLKKAAHFHAGHVFEQEGDSWAVAFHDAQDAVAFCMQAQQALHKVRSHVCPARV</sequence>
<dbReference type="Proteomes" id="UP000054498">
    <property type="component" value="Unassembled WGS sequence"/>
</dbReference>
<feature type="transmembrane region" description="Helical" evidence="5">
    <location>
        <begin position="923"/>
        <end position="950"/>
    </location>
</feature>
<keyword evidence="5" id="KW-1133">Transmembrane helix</keyword>
<keyword evidence="3" id="KW-0677">Repeat</keyword>
<dbReference type="InterPro" id="IPR030960">
    <property type="entry name" value="DHQS/DOIS_N"/>
</dbReference>
<dbReference type="GeneID" id="25736281"/>
<evidence type="ECO:0000256" key="4">
    <source>
        <dbReference type="SAM" id="MobiDB-lite"/>
    </source>
</evidence>
<dbReference type="GO" id="GO:0016491">
    <property type="term" value="F:oxidoreductase activity"/>
    <property type="evidence" value="ECO:0007669"/>
    <property type="project" value="InterPro"/>
</dbReference>
<dbReference type="Pfam" id="PF26558">
    <property type="entry name" value="DHQS_2nd"/>
    <property type="match status" value="1"/>
</dbReference>
<comment type="subcellular location">
    <subcellularLocation>
        <location evidence="1">Cytoplasm</location>
        <location evidence="1">Cytoskeleton</location>
        <location evidence="1">Cilium axoneme</location>
    </subcellularLocation>
</comment>
<dbReference type="Pfam" id="PF13855">
    <property type="entry name" value="LRR_8"/>
    <property type="match status" value="1"/>
</dbReference>
<dbReference type="InterPro" id="IPR050994">
    <property type="entry name" value="At_inactive_RLKs"/>
</dbReference>
<dbReference type="InterPro" id="IPR056179">
    <property type="entry name" value="DHQS_C"/>
</dbReference>
<dbReference type="Pfam" id="PF01959">
    <property type="entry name" value="DHQS"/>
    <property type="match status" value="1"/>
</dbReference>
<evidence type="ECO:0000256" key="1">
    <source>
        <dbReference type="ARBA" id="ARBA00004430"/>
    </source>
</evidence>
<proteinExistence type="predicted"/>
<dbReference type="InterPro" id="IPR003591">
    <property type="entry name" value="Leu-rich_rpt_typical-subtyp"/>
</dbReference>
<evidence type="ECO:0008006" key="10">
    <source>
        <dbReference type="Google" id="ProtNLM"/>
    </source>
</evidence>
<dbReference type="KEGG" id="mng:MNEG_3403"/>
<keyword evidence="5" id="KW-0472">Membrane</keyword>
<dbReference type="PRINTS" id="PR00019">
    <property type="entry name" value="LEURICHRPT"/>
</dbReference>
<accession>A0A0D2K1V4</accession>
<dbReference type="STRING" id="145388.A0A0D2K1V4"/>
<dbReference type="Gene3D" id="3.30.70.1230">
    <property type="entry name" value="Nucleotide cyclase"/>
    <property type="match status" value="1"/>
</dbReference>
<feature type="domain" description="3-dehydroquinate synthase N-terminal" evidence="6">
    <location>
        <begin position="5"/>
        <end position="127"/>
    </location>
</feature>
<keyword evidence="2" id="KW-0433">Leucine-rich repeat</keyword>
<dbReference type="FunFam" id="3.80.10.10:FF:000041">
    <property type="entry name" value="LRR receptor-like serine/threonine-protein kinase ERECTA"/>
    <property type="match status" value="1"/>
</dbReference>
<dbReference type="GO" id="GO:0005930">
    <property type="term" value="C:axoneme"/>
    <property type="evidence" value="ECO:0007669"/>
    <property type="project" value="UniProtKB-SubCell"/>
</dbReference>